<evidence type="ECO:0000313" key="3">
    <source>
        <dbReference type="EMBL" id="RRS01705.1"/>
    </source>
</evidence>
<accession>A0A426V4E0</accession>
<gene>
    <name evidence="3" type="ORF">EIW28_02800</name>
</gene>
<reference evidence="3 4" key="1">
    <citation type="submission" date="2018-12" db="EMBL/GenBank/DDBJ databases">
        <title>Glycomyces sp. YIM 121974 draft genome.</title>
        <authorList>
            <person name="Li Q."/>
        </authorList>
    </citation>
    <scope>NUCLEOTIDE SEQUENCE [LARGE SCALE GENOMIC DNA]</scope>
    <source>
        <strain evidence="3 4">YIM 121974</strain>
    </source>
</reference>
<sequence length="119" mass="13154">MKYLLTINMHQGLWDGLSEEEHNSVYAAHERFLAATTESGEFICTKAFDSPAASHTVRIREDATEVATGLASDSETFLCGYYLVECASIDRAIELAALVPEARHTAVEVRPIIHEQGKE</sequence>
<dbReference type="InterPro" id="IPR005545">
    <property type="entry name" value="YCII"/>
</dbReference>
<dbReference type="RefSeq" id="WP_125246182.1">
    <property type="nucleotide sequence ID" value="NZ_RSEB01000001.1"/>
</dbReference>
<name>A0A426V4E0_9ACTN</name>
<dbReference type="SUPFAM" id="SSF54909">
    <property type="entry name" value="Dimeric alpha+beta barrel"/>
    <property type="match status" value="1"/>
</dbReference>
<evidence type="ECO:0000313" key="4">
    <source>
        <dbReference type="Proteomes" id="UP000277256"/>
    </source>
</evidence>
<evidence type="ECO:0000259" key="2">
    <source>
        <dbReference type="Pfam" id="PF03795"/>
    </source>
</evidence>
<evidence type="ECO:0000256" key="1">
    <source>
        <dbReference type="ARBA" id="ARBA00007689"/>
    </source>
</evidence>
<dbReference type="EMBL" id="RSEB01000001">
    <property type="protein sequence ID" value="RRS01705.1"/>
    <property type="molecule type" value="Genomic_DNA"/>
</dbReference>
<keyword evidence="4" id="KW-1185">Reference proteome</keyword>
<dbReference type="Proteomes" id="UP000277256">
    <property type="component" value="Unassembled WGS sequence"/>
</dbReference>
<comment type="caution">
    <text evidence="3">The sequence shown here is derived from an EMBL/GenBank/DDBJ whole genome shotgun (WGS) entry which is preliminary data.</text>
</comment>
<feature type="domain" description="YCII-related" evidence="2">
    <location>
        <begin position="1"/>
        <end position="113"/>
    </location>
</feature>
<organism evidence="3 4">
    <name type="scientific">Glycomyces terrestris</name>
    <dbReference type="NCBI Taxonomy" id="2493553"/>
    <lineage>
        <taxon>Bacteria</taxon>
        <taxon>Bacillati</taxon>
        <taxon>Actinomycetota</taxon>
        <taxon>Actinomycetes</taxon>
        <taxon>Glycomycetales</taxon>
        <taxon>Glycomycetaceae</taxon>
        <taxon>Glycomyces</taxon>
    </lineage>
</organism>
<dbReference type="Pfam" id="PF03795">
    <property type="entry name" value="YCII"/>
    <property type="match status" value="1"/>
</dbReference>
<dbReference type="Gene3D" id="3.30.70.1060">
    <property type="entry name" value="Dimeric alpha+beta barrel"/>
    <property type="match status" value="1"/>
</dbReference>
<dbReference type="PANTHER" id="PTHR35174:SF3">
    <property type="entry name" value="BLL7171 PROTEIN"/>
    <property type="match status" value="1"/>
</dbReference>
<proteinExistence type="inferred from homology"/>
<dbReference type="InterPro" id="IPR011008">
    <property type="entry name" value="Dimeric_a/b-barrel"/>
</dbReference>
<dbReference type="OrthoDB" id="668782at2"/>
<dbReference type="AlphaFoldDB" id="A0A426V4E0"/>
<comment type="similarity">
    <text evidence="1">Belongs to the YciI family.</text>
</comment>
<protein>
    <recommendedName>
        <fullName evidence="2">YCII-related domain-containing protein</fullName>
    </recommendedName>
</protein>
<dbReference type="PANTHER" id="PTHR35174">
    <property type="entry name" value="BLL7171 PROTEIN-RELATED"/>
    <property type="match status" value="1"/>
</dbReference>